<organism evidence="1">
    <name type="scientific">Anguilla anguilla</name>
    <name type="common">European freshwater eel</name>
    <name type="synonym">Muraena anguilla</name>
    <dbReference type="NCBI Taxonomy" id="7936"/>
    <lineage>
        <taxon>Eukaryota</taxon>
        <taxon>Metazoa</taxon>
        <taxon>Chordata</taxon>
        <taxon>Craniata</taxon>
        <taxon>Vertebrata</taxon>
        <taxon>Euteleostomi</taxon>
        <taxon>Actinopterygii</taxon>
        <taxon>Neopterygii</taxon>
        <taxon>Teleostei</taxon>
        <taxon>Anguilliformes</taxon>
        <taxon>Anguillidae</taxon>
        <taxon>Anguilla</taxon>
    </lineage>
</organism>
<evidence type="ECO:0000313" key="1">
    <source>
        <dbReference type="EMBL" id="JAH59456.1"/>
    </source>
</evidence>
<protein>
    <submittedName>
        <fullName evidence="1">Uncharacterized protein</fullName>
    </submittedName>
</protein>
<name>A0A0E9U0Y6_ANGAN</name>
<sequence>MPTKGIQRQANADECAFSMYNQLPLEAEPLGS</sequence>
<dbReference type="AlphaFoldDB" id="A0A0E9U0Y6"/>
<reference evidence="1" key="1">
    <citation type="submission" date="2014-11" db="EMBL/GenBank/DDBJ databases">
        <authorList>
            <person name="Amaro Gonzalez C."/>
        </authorList>
    </citation>
    <scope>NUCLEOTIDE SEQUENCE</scope>
</reference>
<dbReference type="EMBL" id="GBXM01049121">
    <property type="protein sequence ID" value="JAH59456.1"/>
    <property type="molecule type" value="Transcribed_RNA"/>
</dbReference>
<reference evidence="1" key="2">
    <citation type="journal article" date="2015" name="Fish Shellfish Immunol.">
        <title>Early steps in the European eel (Anguilla anguilla)-Vibrio vulnificus interaction in the gills: Role of the RtxA13 toxin.</title>
        <authorList>
            <person name="Callol A."/>
            <person name="Pajuelo D."/>
            <person name="Ebbesson L."/>
            <person name="Teles M."/>
            <person name="MacKenzie S."/>
            <person name="Amaro C."/>
        </authorList>
    </citation>
    <scope>NUCLEOTIDE SEQUENCE</scope>
</reference>
<proteinExistence type="predicted"/>
<accession>A0A0E9U0Y6</accession>